<keyword evidence="4" id="KW-0808">Transferase</keyword>
<accession>A0A7S4C0G5</accession>
<dbReference type="Gene3D" id="3.90.1150.10">
    <property type="entry name" value="Aspartate Aminotransferase, domain 1"/>
    <property type="match status" value="1"/>
</dbReference>
<keyword evidence="5 6" id="KW-0663">Pyridoxal phosphate</keyword>
<dbReference type="PANTHER" id="PTHR43643:SF3">
    <property type="entry name" value="HISTIDINOL-PHOSPHATE AMINOTRANSFERASE"/>
    <property type="match status" value="1"/>
</dbReference>
<evidence type="ECO:0000313" key="8">
    <source>
        <dbReference type="EMBL" id="CAE0783034.1"/>
    </source>
</evidence>
<evidence type="ECO:0000256" key="4">
    <source>
        <dbReference type="ARBA" id="ARBA00022679"/>
    </source>
</evidence>
<name>A0A7S4C0G5_CHRCT</name>
<dbReference type="InterPro" id="IPR001917">
    <property type="entry name" value="Aminotrans_II_pyridoxalP_BS"/>
</dbReference>
<evidence type="ECO:0000259" key="7">
    <source>
        <dbReference type="Pfam" id="PF00155"/>
    </source>
</evidence>
<dbReference type="InterPro" id="IPR004839">
    <property type="entry name" value="Aminotransferase_I/II_large"/>
</dbReference>
<dbReference type="GO" id="GO:0008483">
    <property type="term" value="F:transaminase activity"/>
    <property type="evidence" value="ECO:0007669"/>
    <property type="project" value="UniProtKB-KW"/>
</dbReference>
<evidence type="ECO:0000256" key="1">
    <source>
        <dbReference type="ARBA" id="ARBA00001933"/>
    </source>
</evidence>
<evidence type="ECO:0000256" key="6">
    <source>
        <dbReference type="RuleBase" id="RU003693"/>
    </source>
</evidence>
<dbReference type="GO" id="GO:0030170">
    <property type="term" value="F:pyridoxal phosphate binding"/>
    <property type="evidence" value="ECO:0007669"/>
    <property type="project" value="InterPro"/>
</dbReference>
<dbReference type="EMBL" id="HBIZ01056144">
    <property type="protein sequence ID" value="CAE0783034.1"/>
    <property type="molecule type" value="Transcribed_RNA"/>
</dbReference>
<reference evidence="8" key="1">
    <citation type="submission" date="2021-01" db="EMBL/GenBank/DDBJ databases">
        <authorList>
            <person name="Corre E."/>
            <person name="Pelletier E."/>
            <person name="Niang G."/>
            <person name="Scheremetjew M."/>
            <person name="Finn R."/>
            <person name="Kale V."/>
            <person name="Holt S."/>
            <person name="Cochrane G."/>
            <person name="Meng A."/>
            <person name="Brown T."/>
            <person name="Cohen L."/>
        </authorList>
    </citation>
    <scope>NUCLEOTIDE SEQUENCE</scope>
    <source>
        <strain evidence="8">CCMP645</strain>
    </source>
</reference>
<comment type="cofactor">
    <cofactor evidence="1 6">
        <name>pyridoxal 5'-phosphate</name>
        <dbReference type="ChEBI" id="CHEBI:597326"/>
    </cofactor>
</comment>
<dbReference type="InterPro" id="IPR015422">
    <property type="entry name" value="PyrdxlP-dep_Trfase_small"/>
</dbReference>
<dbReference type="NCBIfam" id="NF006014">
    <property type="entry name" value="PRK08153.1"/>
    <property type="match status" value="1"/>
</dbReference>
<evidence type="ECO:0000256" key="5">
    <source>
        <dbReference type="ARBA" id="ARBA00022898"/>
    </source>
</evidence>
<keyword evidence="3" id="KW-0032">Aminotransferase</keyword>
<dbReference type="InterPro" id="IPR015421">
    <property type="entry name" value="PyrdxlP-dep_Trfase_major"/>
</dbReference>
<evidence type="ECO:0000256" key="2">
    <source>
        <dbReference type="ARBA" id="ARBA00008392"/>
    </source>
</evidence>
<dbReference type="AlphaFoldDB" id="A0A7S4C0G5"/>
<feature type="domain" description="Aminotransferase class I/classII large" evidence="7">
    <location>
        <begin position="68"/>
        <end position="384"/>
    </location>
</feature>
<comment type="similarity">
    <text evidence="2 6">Belongs to the class-II pyridoxal-phosphate-dependent aminotransferase family.</text>
</comment>
<dbReference type="InterPro" id="IPR050106">
    <property type="entry name" value="HistidinolP_aminotransfase"/>
</dbReference>
<evidence type="ECO:0000256" key="3">
    <source>
        <dbReference type="ARBA" id="ARBA00022576"/>
    </source>
</evidence>
<dbReference type="CDD" id="cd00609">
    <property type="entry name" value="AAT_like"/>
    <property type="match status" value="1"/>
</dbReference>
<protein>
    <recommendedName>
        <fullName evidence="7">Aminotransferase class I/classII large domain-containing protein</fullName>
    </recommendedName>
</protein>
<dbReference type="PROSITE" id="PS00599">
    <property type="entry name" value="AA_TRANSFER_CLASS_2"/>
    <property type="match status" value="1"/>
</dbReference>
<dbReference type="SUPFAM" id="SSF53383">
    <property type="entry name" value="PLP-dependent transferases"/>
    <property type="match status" value="1"/>
</dbReference>
<dbReference type="Pfam" id="PF00155">
    <property type="entry name" value="Aminotran_1_2"/>
    <property type="match status" value="1"/>
</dbReference>
<proteinExistence type="inferred from homology"/>
<sequence>MTALIRSEMALRSFSRTSLANCALDLPALIRFKSSSPRYTPIVDALPSLVPFVGPEEIQRVRGKPFLVRLGANESTFGPSPAAVKAMSAAASDVWMYGDPTSYELRSTIAAKHGISISNVVVGEGVDGLLGITARLLVGPGDTVVTTAGTYPTLNYFVAGCGGTVHAIPYGADDRHDLDALVSKAHKMDAKLVYLVNPDNPSGTWHSGSAIEEMARKLPAGTTLLLDEAYCELGPDDSVPDIKLFNRASVIRCRTFSKAYGMAGARIGYAIGSEPAIASFDKIRNHFGVGRISQAGALAAFNDDEYLESIQLKMEIARVGLQSIAIEFGLTPLDSGTNFVTMDCGRDGNFARAVLSALHERDIFVRMPGTAPLDRCIRVSCSNGRDLGLFKRALPEALEAASRGQ</sequence>
<dbReference type="PANTHER" id="PTHR43643">
    <property type="entry name" value="HISTIDINOL-PHOSPHATE AMINOTRANSFERASE 2"/>
    <property type="match status" value="1"/>
</dbReference>
<organism evidence="8">
    <name type="scientific">Chrysotila carterae</name>
    <name type="common">Marine alga</name>
    <name type="synonym">Syracosphaera carterae</name>
    <dbReference type="NCBI Taxonomy" id="13221"/>
    <lineage>
        <taxon>Eukaryota</taxon>
        <taxon>Haptista</taxon>
        <taxon>Haptophyta</taxon>
        <taxon>Prymnesiophyceae</taxon>
        <taxon>Isochrysidales</taxon>
        <taxon>Isochrysidaceae</taxon>
        <taxon>Chrysotila</taxon>
    </lineage>
</organism>
<dbReference type="Gene3D" id="3.40.640.10">
    <property type="entry name" value="Type I PLP-dependent aspartate aminotransferase-like (Major domain)"/>
    <property type="match status" value="1"/>
</dbReference>
<dbReference type="InterPro" id="IPR015424">
    <property type="entry name" value="PyrdxlP-dep_Trfase"/>
</dbReference>
<gene>
    <name evidence="8" type="ORF">PCAR00345_LOCUS35737</name>
</gene>